<dbReference type="PANTHER" id="PTHR33744">
    <property type="entry name" value="CARBOHYDRATE DIACID REGULATOR"/>
    <property type="match status" value="1"/>
</dbReference>
<evidence type="ECO:0000256" key="1">
    <source>
        <dbReference type="ARBA" id="ARBA00006754"/>
    </source>
</evidence>
<dbReference type="InterPro" id="IPR042070">
    <property type="entry name" value="PucR_C-HTH_sf"/>
</dbReference>
<comment type="similarity">
    <text evidence="1">Belongs to the CdaR family.</text>
</comment>
<dbReference type="Pfam" id="PF13556">
    <property type="entry name" value="HTH_30"/>
    <property type="match status" value="1"/>
</dbReference>
<proteinExistence type="inferred from homology"/>
<feature type="domain" description="PucR C-terminal helix-turn-helix" evidence="2">
    <location>
        <begin position="313"/>
        <end position="371"/>
    </location>
</feature>
<evidence type="ECO:0000259" key="2">
    <source>
        <dbReference type="Pfam" id="PF13556"/>
    </source>
</evidence>
<organism evidence="4 5">
    <name type="scientific">Solirubrobacter ginsenosidimutans</name>
    <dbReference type="NCBI Taxonomy" id="490573"/>
    <lineage>
        <taxon>Bacteria</taxon>
        <taxon>Bacillati</taxon>
        <taxon>Actinomycetota</taxon>
        <taxon>Thermoleophilia</taxon>
        <taxon>Solirubrobacterales</taxon>
        <taxon>Solirubrobacteraceae</taxon>
        <taxon>Solirubrobacter</taxon>
    </lineage>
</organism>
<dbReference type="Gene3D" id="3.30.450.40">
    <property type="match status" value="1"/>
</dbReference>
<comment type="caution">
    <text evidence="4">The sequence shown here is derived from an EMBL/GenBank/DDBJ whole genome shotgun (WGS) entry which is preliminary data.</text>
</comment>
<name>A0A9X3N218_9ACTN</name>
<dbReference type="InterPro" id="IPR029016">
    <property type="entry name" value="GAF-like_dom_sf"/>
</dbReference>
<accession>A0A9X3N218</accession>
<dbReference type="InterPro" id="IPR025736">
    <property type="entry name" value="PucR_C-HTH_dom"/>
</dbReference>
<dbReference type="AlphaFoldDB" id="A0A9X3N218"/>
<dbReference type="Gene3D" id="1.10.10.2840">
    <property type="entry name" value="PucR C-terminal helix-turn-helix domain"/>
    <property type="match status" value="1"/>
</dbReference>
<feature type="domain" description="CdaR GGDEF-like" evidence="3">
    <location>
        <begin position="154"/>
        <end position="268"/>
    </location>
</feature>
<dbReference type="RefSeq" id="WP_270044836.1">
    <property type="nucleotide sequence ID" value="NZ_JAPDOD010000049.1"/>
</dbReference>
<dbReference type="Pfam" id="PF17853">
    <property type="entry name" value="GGDEF_2"/>
    <property type="match status" value="1"/>
</dbReference>
<evidence type="ECO:0000313" key="5">
    <source>
        <dbReference type="Proteomes" id="UP001149140"/>
    </source>
</evidence>
<keyword evidence="5" id="KW-1185">Reference proteome</keyword>
<evidence type="ECO:0000313" key="4">
    <source>
        <dbReference type="EMBL" id="MDA0165575.1"/>
    </source>
</evidence>
<dbReference type="Proteomes" id="UP001149140">
    <property type="component" value="Unassembled WGS sequence"/>
</dbReference>
<reference evidence="4" key="1">
    <citation type="submission" date="2022-10" db="EMBL/GenBank/DDBJ databases">
        <title>The WGS of Solirubrobacter ginsenosidimutans DSM 21036.</title>
        <authorList>
            <person name="Jiang Z."/>
        </authorList>
    </citation>
    <scope>NUCLEOTIDE SEQUENCE</scope>
    <source>
        <strain evidence="4">DSM 21036</strain>
    </source>
</reference>
<dbReference type="InterPro" id="IPR041522">
    <property type="entry name" value="CdaR_GGDEF"/>
</dbReference>
<dbReference type="EMBL" id="JAPDOD010000049">
    <property type="protein sequence ID" value="MDA0165575.1"/>
    <property type="molecule type" value="Genomic_DNA"/>
</dbReference>
<gene>
    <name evidence="4" type="ORF">OM076_35225</name>
</gene>
<dbReference type="InterPro" id="IPR051448">
    <property type="entry name" value="CdaR-like_regulators"/>
</dbReference>
<dbReference type="PANTHER" id="PTHR33744:SF17">
    <property type="entry name" value="CONSERVED PROTEIN"/>
    <property type="match status" value="1"/>
</dbReference>
<protein>
    <submittedName>
        <fullName evidence="4">Helix-turn-helix domain-containing protein</fullName>
    </submittedName>
</protein>
<dbReference type="SUPFAM" id="SSF55781">
    <property type="entry name" value="GAF domain-like"/>
    <property type="match status" value="1"/>
</dbReference>
<evidence type="ECO:0000259" key="3">
    <source>
        <dbReference type="Pfam" id="PF17853"/>
    </source>
</evidence>
<sequence length="381" mass="40667">MDRGLQEIVDALSLSLGRPVLIDDAELRPLAYSSQFGELDDVRTASILGRHSPDDARVALFDEGIRTAAGPVHIPARPDIGMRARVCVPLVGGGRRLGYLWLFEDPPVAEADLRLARAAAAEAAALVGPDADAQLLRRRHEQQLVVALLSGEPREVEAAATTLEAEHYLPLRPVCVWVAAPAGPAGDEWSAEALDRLRARLAAKQAICAELDGRLVCLAGVRGLAGNAVMEALGTLSAPSALVGQGEAVEDLYELPTSYRRALAALRVAAHSESGTASWDLLGVERVVTALPDAALEDLPDGLRRLLAGDQALVRTLEAYLDHAGDVKRTAAALSLHRGGLYYRLRRIEEVAGVNLHDGEDRLLCHLALRLARLKGGQTQG</sequence>